<dbReference type="EMBL" id="MU790701">
    <property type="protein sequence ID" value="KAJ3994477.1"/>
    <property type="molecule type" value="Genomic_DNA"/>
</dbReference>
<evidence type="ECO:0000259" key="1">
    <source>
        <dbReference type="PROSITE" id="PS50181"/>
    </source>
</evidence>
<dbReference type="PROSITE" id="PS50181">
    <property type="entry name" value="FBOX"/>
    <property type="match status" value="1"/>
</dbReference>
<feature type="domain" description="F-box" evidence="1">
    <location>
        <begin position="7"/>
        <end position="68"/>
    </location>
</feature>
<protein>
    <recommendedName>
        <fullName evidence="1">F-box domain-containing protein</fullName>
    </recommendedName>
</protein>
<name>A0ABQ8Q7F7_9AGAR</name>
<evidence type="ECO:0000313" key="3">
    <source>
        <dbReference type="Proteomes" id="UP001163828"/>
    </source>
</evidence>
<dbReference type="Gene3D" id="1.20.1280.50">
    <property type="match status" value="1"/>
</dbReference>
<dbReference type="Gene3D" id="3.80.10.10">
    <property type="entry name" value="Ribonuclease Inhibitor"/>
    <property type="match status" value="1"/>
</dbReference>
<dbReference type="Proteomes" id="UP001163828">
    <property type="component" value="Unassembled WGS sequence"/>
</dbReference>
<dbReference type="InterPro" id="IPR001810">
    <property type="entry name" value="F-box_dom"/>
</dbReference>
<proteinExistence type="predicted"/>
<dbReference type="InterPro" id="IPR032675">
    <property type="entry name" value="LRR_dom_sf"/>
</dbReference>
<keyword evidence="3" id="KW-1185">Reference proteome</keyword>
<organism evidence="2 3">
    <name type="scientific">Lentinula boryana</name>
    <dbReference type="NCBI Taxonomy" id="40481"/>
    <lineage>
        <taxon>Eukaryota</taxon>
        <taxon>Fungi</taxon>
        <taxon>Dikarya</taxon>
        <taxon>Basidiomycota</taxon>
        <taxon>Agaricomycotina</taxon>
        <taxon>Agaricomycetes</taxon>
        <taxon>Agaricomycetidae</taxon>
        <taxon>Agaricales</taxon>
        <taxon>Marasmiineae</taxon>
        <taxon>Omphalotaceae</taxon>
        <taxon>Lentinula</taxon>
    </lineage>
</organism>
<sequence length="426" mass="49203">MANPDDEVAIYQFPLEIFHSIFDYLVSEDRYQLEAGTSEKPIVSFTISQVSQRWRDIALELPFIWTNIRIFHFRDSQRAMVKKLLVRTKGLPLSITLEYNKPLTAAQKKNCWDILLEIMSCASRWEVLRIAVNEDLFTQICGNFGGRQAPILQRLELIILGSDKRPHRRMSPFIVSPLYLELSHTHLLRHLVLFGVRLRMPSPTYMEKLEVLSLDYTPGMDMLDRPSLPAESPPLQTRLRDLSLDGMVFRNLPTRSYLSEYTAFLTTLSLSNMFGHLSADVTSLFKHLPTITLREFSLLNVDFAFWNGFLNSMVGPDPRYPAVEKLCLQNIEEYSVQITQLPLTDFIQGFPKLEILDLYNVLHITNSLKRCAIFPCIHTLRVRGVQGASYKDLCEVDTPPFLDLSSLPWLQRKVPNFKRNPMDKAY</sequence>
<comment type="caution">
    <text evidence="2">The sequence shown here is derived from an EMBL/GenBank/DDBJ whole genome shotgun (WGS) entry which is preliminary data.</text>
</comment>
<dbReference type="SUPFAM" id="SSF52047">
    <property type="entry name" value="RNI-like"/>
    <property type="match status" value="1"/>
</dbReference>
<gene>
    <name evidence="2" type="ORF">F5050DRAFT_510197</name>
</gene>
<reference evidence="2" key="1">
    <citation type="submission" date="2022-08" db="EMBL/GenBank/DDBJ databases">
        <authorList>
            <consortium name="DOE Joint Genome Institute"/>
            <person name="Min B."/>
            <person name="Riley R."/>
            <person name="Sierra-Patev S."/>
            <person name="Naranjo-Ortiz M."/>
            <person name="Looney B."/>
            <person name="Konkel Z."/>
            <person name="Slot J.C."/>
            <person name="Sakamoto Y."/>
            <person name="Steenwyk J.L."/>
            <person name="Rokas A."/>
            <person name="Carro J."/>
            <person name="Camarero S."/>
            <person name="Ferreira P."/>
            <person name="Molpeceres G."/>
            <person name="Ruiz-Duenas F.J."/>
            <person name="Serrano A."/>
            <person name="Henrissat B."/>
            <person name="Drula E."/>
            <person name="Hughes K.W."/>
            <person name="Mata J.L."/>
            <person name="Ishikawa N.K."/>
            <person name="Vargas-Isla R."/>
            <person name="Ushijima S."/>
            <person name="Smith C.A."/>
            <person name="Ahrendt S."/>
            <person name="Andreopoulos W."/>
            <person name="He G."/>
            <person name="Labutti K."/>
            <person name="Lipzen A."/>
            <person name="Ng V."/>
            <person name="Sandor L."/>
            <person name="Barry K."/>
            <person name="Martinez A.T."/>
            <person name="Xiao Y."/>
            <person name="Gibbons J.G."/>
            <person name="Terashima K."/>
            <person name="Hibbett D.S."/>
            <person name="Grigoriev I.V."/>
        </authorList>
    </citation>
    <scope>NUCLEOTIDE SEQUENCE</scope>
    <source>
        <strain evidence="2">TFB10827</strain>
    </source>
</reference>
<accession>A0ABQ8Q7F7</accession>
<evidence type="ECO:0000313" key="2">
    <source>
        <dbReference type="EMBL" id="KAJ3994477.1"/>
    </source>
</evidence>